<dbReference type="RefSeq" id="WP_026979796.1">
    <property type="nucleotide sequence ID" value="NZ_AUCZ01000004.1"/>
</dbReference>
<dbReference type="SUPFAM" id="SSF54534">
    <property type="entry name" value="FKBP-like"/>
    <property type="match status" value="1"/>
</dbReference>
<dbReference type="GO" id="GO:0070063">
    <property type="term" value="F:RNA polymerase binding"/>
    <property type="evidence" value="ECO:0007669"/>
    <property type="project" value="InterPro"/>
</dbReference>
<reference evidence="2 3" key="1">
    <citation type="submission" date="2013-09" db="EMBL/GenBank/DDBJ databases">
        <authorList>
            <person name="Zeng Z."/>
            <person name="Chen C."/>
        </authorList>
    </citation>
    <scope>NUCLEOTIDE SEQUENCE [LARGE SCALE GENOMIC DNA]</scope>
    <source>
        <strain evidence="2 3">GH29-5</strain>
    </source>
</reference>
<dbReference type="PANTHER" id="PTHR30437:SF5">
    <property type="entry name" value="REGULATOR OF NUCLEOSIDE DIPHOSPHATE KINASE"/>
    <property type="match status" value="1"/>
</dbReference>
<dbReference type="Pfam" id="PF01272">
    <property type="entry name" value="GreA_GreB"/>
    <property type="match status" value="1"/>
</dbReference>
<feature type="domain" description="Transcription elongation factor GreA/GreB C-terminal" evidence="1">
    <location>
        <begin position="51"/>
        <end position="124"/>
    </location>
</feature>
<accession>A0A0A2MGZ1</accession>
<sequence length="129" mass="14543">MKPIPIFLKTEHHLLKEMVKNSVNAVNSKDIMLLNAELERGIVVKDQADDENFIRLNSKVTVEDLSAKRKVTFQIVLPSMANVRENKISVLAPLSIAIIGFKENDQIDWELPAGTKTFKVISVKNESEN</sequence>
<dbReference type="AlphaFoldDB" id="A0A0A2MGZ1"/>
<comment type="caution">
    <text evidence="2">The sequence shown here is derived from an EMBL/GenBank/DDBJ whole genome shotgun (WGS) entry which is preliminary data.</text>
</comment>
<dbReference type="GO" id="GO:0032784">
    <property type="term" value="P:regulation of DNA-templated transcription elongation"/>
    <property type="evidence" value="ECO:0007669"/>
    <property type="project" value="InterPro"/>
</dbReference>
<dbReference type="Gene3D" id="3.10.50.30">
    <property type="entry name" value="Transcription elongation factor, GreA/GreB, C-terminal domain"/>
    <property type="match status" value="1"/>
</dbReference>
<evidence type="ECO:0000313" key="3">
    <source>
        <dbReference type="Proteomes" id="UP000030121"/>
    </source>
</evidence>
<evidence type="ECO:0000313" key="2">
    <source>
        <dbReference type="EMBL" id="KGO90698.1"/>
    </source>
</evidence>
<dbReference type="InterPro" id="IPR036953">
    <property type="entry name" value="GreA/GreB_C_sf"/>
</dbReference>
<dbReference type="EMBL" id="JRLW01000001">
    <property type="protein sequence ID" value="KGO90698.1"/>
    <property type="molecule type" value="Genomic_DNA"/>
</dbReference>
<dbReference type="eggNOG" id="COG0782">
    <property type="taxonomic scope" value="Bacteria"/>
</dbReference>
<protein>
    <submittedName>
        <fullName evidence="2">Gramicidin synthase</fullName>
    </submittedName>
</protein>
<dbReference type="GO" id="GO:0006354">
    <property type="term" value="P:DNA-templated transcription elongation"/>
    <property type="evidence" value="ECO:0007669"/>
    <property type="project" value="TreeGrafter"/>
</dbReference>
<dbReference type="OrthoDB" id="192847at2"/>
<keyword evidence="3" id="KW-1185">Reference proteome</keyword>
<dbReference type="InterPro" id="IPR023459">
    <property type="entry name" value="Tscrpt_elong_fac_GreA/B_fam"/>
</dbReference>
<gene>
    <name evidence="2" type="ORF">Q764_00820</name>
</gene>
<organism evidence="2 3">
    <name type="scientific">Flavobacterium suncheonense GH29-5 = DSM 17707</name>
    <dbReference type="NCBI Taxonomy" id="1121899"/>
    <lineage>
        <taxon>Bacteria</taxon>
        <taxon>Pseudomonadati</taxon>
        <taxon>Bacteroidota</taxon>
        <taxon>Flavobacteriia</taxon>
        <taxon>Flavobacteriales</taxon>
        <taxon>Flavobacteriaceae</taxon>
        <taxon>Flavobacterium</taxon>
    </lineage>
</organism>
<dbReference type="Proteomes" id="UP000030121">
    <property type="component" value="Unassembled WGS sequence"/>
</dbReference>
<evidence type="ECO:0000259" key="1">
    <source>
        <dbReference type="Pfam" id="PF01272"/>
    </source>
</evidence>
<name>A0A0A2MGZ1_9FLAO</name>
<dbReference type="STRING" id="1121899.GCA_000430025_01036"/>
<dbReference type="GO" id="GO:0003677">
    <property type="term" value="F:DNA binding"/>
    <property type="evidence" value="ECO:0007669"/>
    <property type="project" value="InterPro"/>
</dbReference>
<dbReference type="PANTHER" id="PTHR30437">
    <property type="entry name" value="TRANSCRIPTION ELONGATION FACTOR GREA"/>
    <property type="match status" value="1"/>
</dbReference>
<dbReference type="InterPro" id="IPR001437">
    <property type="entry name" value="Tscrpt_elong_fac_GreA/B_C"/>
</dbReference>
<proteinExistence type="predicted"/>